<accession>A0ABT1C4B9</accession>
<sequence length="89" mass="9891">MTPLTHLLDFIDRPDPDRIAQARRMAVRMTAGMPDIEASAVIHRDLVQCLDAVVEAYGDEKKLLALYGAQERAWTSVVQAELLAQSGNR</sequence>
<gene>
    <name evidence="1" type="ORF">NGM99_04525</name>
</gene>
<dbReference type="EMBL" id="JAMXQS010000002">
    <property type="protein sequence ID" value="MCO6049055.1"/>
    <property type="molecule type" value="Genomic_DNA"/>
</dbReference>
<name>A0ABT1C4B9_9HYPH</name>
<evidence type="ECO:0000313" key="1">
    <source>
        <dbReference type="EMBL" id="MCO6049055.1"/>
    </source>
</evidence>
<keyword evidence="2" id="KW-1185">Reference proteome</keyword>
<organism evidence="1 2">
    <name type="scientific">Mesorhizobium liriopis</name>
    <dbReference type="NCBI Taxonomy" id="2953882"/>
    <lineage>
        <taxon>Bacteria</taxon>
        <taxon>Pseudomonadati</taxon>
        <taxon>Pseudomonadota</taxon>
        <taxon>Alphaproteobacteria</taxon>
        <taxon>Hyphomicrobiales</taxon>
        <taxon>Phyllobacteriaceae</taxon>
        <taxon>Mesorhizobium</taxon>
    </lineage>
</organism>
<comment type="caution">
    <text evidence="1">The sequence shown here is derived from an EMBL/GenBank/DDBJ whole genome shotgun (WGS) entry which is preliminary data.</text>
</comment>
<evidence type="ECO:0000313" key="2">
    <source>
        <dbReference type="Proteomes" id="UP001205906"/>
    </source>
</evidence>
<proteinExistence type="predicted"/>
<dbReference type="RefSeq" id="WP_252816416.1">
    <property type="nucleotide sequence ID" value="NZ_JAMXQS010000002.1"/>
</dbReference>
<dbReference type="Proteomes" id="UP001205906">
    <property type="component" value="Unassembled WGS sequence"/>
</dbReference>
<reference evidence="1 2" key="1">
    <citation type="submission" date="2022-06" db="EMBL/GenBank/DDBJ databases">
        <title>Mesorhizobium sp. strain RP14 Genome sequencing and assembly.</title>
        <authorList>
            <person name="Kim I."/>
        </authorList>
    </citation>
    <scope>NUCLEOTIDE SEQUENCE [LARGE SCALE GENOMIC DNA]</scope>
    <source>
        <strain evidence="2">RP14(2022)</strain>
    </source>
</reference>
<protein>
    <submittedName>
        <fullName evidence="1">Uncharacterized protein</fullName>
    </submittedName>
</protein>